<proteinExistence type="predicted"/>
<accession>A0AAW2GJ43</accession>
<dbReference type="Proteomes" id="UP001430953">
    <property type="component" value="Unassembled WGS sequence"/>
</dbReference>
<dbReference type="EMBL" id="JADYXP020000004">
    <property type="protein sequence ID" value="KAL0127241.1"/>
    <property type="molecule type" value="Genomic_DNA"/>
</dbReference>
<organism evidence="2 3">
    <name type="scientific">Cardiocondyla obscurior</name>
    <dbReference type="NCBI Taxonomy" id="286306"/>
    <lineage>
        <taxon>Eukaryota</taxon>
        <taxon>Metazoa</taxon>
        <taxon>Ecdysozoa</taxon>
        <taxon>Arthropoda</taxon>
        <taxon>Hexapoda</taxon>
        <taxon>Insecta</taxon>
        <taxon>Pterygota</taxon>
        <taxon>Neoptera</taxon>
        <taxon>Endopterygota</taxon>
        <taxon>Hymenoptera</taxon>
        <taxon>Apocrita</taxon>
        <taxon>Aculeata</taxon>
        <taxon>Formicoidea</taxon>
        <taxon>Formicidae</taxon>
        <taxon>Myrmicinae</taxon>
        <taxon>Cardiocondyla</taxon>
    </lineage>
</organism>
<feature type="compositionally biased region" description="Basic and acidic residues" evidence="1">
    <location>
        <begin position="51"/>
        <end position="64"/>
    </location>
</feature>
<name>A0AAW2GJ43_9HYME</name>
<evidence type="ECO:0000313" key="3">
    <source>
        <dbReference type="Proteomes" id="UP001430953"/>
    </source>
</evidence>
<protein>
    <submittedName>
        <fullName evidence="2">Uncharacterized protein</fullName>
    </submittedName>
</protein>
<keyword evidence="3" id="KW-1185">Reference proteome</keyword>
<comment type="caution">
    <text evidence="2">The sequence shown here is derived from an EMBL/GenBank/DDBJ whole genome shotgun (WGS) entry which is preliminary data.</text>
</comment>
<evidence type="ECO:0000313" key="2">
    <source>
        <dbReference type="EMBL" id="KAL0127241.1"/>
    </source>
</evidence>
<evidence type="ECO:0000256" key="1">
    <source>
        <dbReference type="SAM" id="MobiDB-lite"/>
    </source>
</evidence>
<reference evidence="2 3" key="1">
    <citation type="submission" date="2023-03" db="EMBL/GenBank/DDBJ databases">
        <title>High recombination rates correlate with genetic variation in Cardiocondyla obscurior ants.</title>
        <authorList>
            <person name="Errbii M."/>
        </authorList>
    </citation>
    <scope>NUCLEOTIDE SEQUENCE [LARGE SCALE GENOMIC DNA]</scope>
    <source>
        <strain evidence="2">Alpha-2009</strain>
        <tissue evidence="2">Whole body</tissue>
    </source>
</reference>
<gene>
    <name evidence="2" type="ORF">PUN28_005501</name>
</gene>
<feature type="region of interest" description="Disordered" evidence="1">
    <location>
        <begin position="21"/>
        <end position="64"/>
    </location>
</feature>
<dbReference type="AlphaFoldDB" id="A0AAW2GJ43"/>
<sequence>MATTVNFETLTLIMPARQERVRSTTAVPAPRATPSRAFSSPIQKKRWRKRGTPEKKKEIKKREKKKKELLYETHFARRRYFINDNSILILYQERLASSHRSPSK</sequence>